<reference evidence="9" key="1">
    <citation type="submission" date="2022-01" db="EMBL/GenBank/DDBJ databases">
        <authorList>
            <person name="King R."/>
        </authorList>
    </citation>
    <scope>NUCLEOTIDE SEQUENCE</scope>
</reference>
<dbReference type="Proteomes" id="UP001153620">
    <property type="component" value="Chromosome 3"/>
</dbReference>
<dbReference type="PANTHER" id="PTHR42643:SF39">
    <property type="entry name" value="IONOTROPIC RECEPTOR 56A-RELATED"/>
    <property type="match status" value="1"/>
</dbReference>
<dbReference type="EMBL" id="OU895879">
    <property type="protein sequence ID" value="CAG9806800.1"/>
    <property type="molecule type" value="Genomic_DNA"/>
</dbReference>
<evidence type="ECO:0000313" key="10">
    <source>
        <dbReference type="Proteomes" id="UP001153620"/>
    </source>
</evidence>
<organism evidence="9 10">
    <name type="scientific">Chironomus riparius</name>
    <dbReference type="NCBI Taxonomy" id="315576"/>
    <lineage>
        <taxon>Eukaryota</taxon>
        <taxon>Metazoa</taxon>
        <taxon>Ecdysozoa</taxon>
        <taxon>Arthropoda</taxon>
        <taxon>Hexapoda</taxon>
        <taxon>Insecta</taxon>
        <taxon>Pterygota</taxon>
        <taxon>Neoptera</taxon>
        <taxon>Endopterygota</taxon>
        <taxon>Diptera</taxon>
        <taxon>Nematocera</taxon>
        <taxon>Chironomoidea</taxon>
        <taxon>Chironomidae</taxon>
        <taxon>Chironominae</taxon>
        <taxon>Chironomus</taxon>
    </lineage>
</organism>
<dbReference type="GO" id="GO:0005886">
    <property type="term" value="C:plasma membrane"/>
    <property type="evidence" value="ECO:0007669"/>
    <property type="project" value="UniProtKB-SubCell"/>
</dbReference>
<dbReference type="AlphaFoldDB" id="A0A9N9S0W0"/>
<evidence type="ECO:0000256" key="6">
    <source>
        <dbReference type="ARBA" id="ARBA00023170"/>
    </source>
</evidence>
<sequence>MSKLLCIPPISSTLIQRIQALNVFSALGFLNVVLVHKTDDILYETFEPFLNGLKILTNPEDSSLVFPDKVKNLNGMHFKVPYFYQPPVVDIKDGVLYSPMLYFLEAVGIAQNARVDLIFLPNSTHLIVNWLTRSMHLTINSGVGIKISEPKLLTYEKKSYCALVPVPLKASFFHVIFIEPFDSFTWIFIALSVLSSVAVWRMFQSRGAVDSHWKVAFGIFTIFIRQGADFSLRNRTVLVLLLNIICLTTFLLSNLYEGALPSLMIKPSYSHRLQTVDDLLNSNYEINANPLFKYTLRNSSLVQAMAPRLNTLSLVIGEDDGKLVIDQHYVFIRTCDVAEITLKHKLPNGRAVSDYYYLLSEELSWQFIQLEASYFNPFLERLQYFMNLSFQAGLPQMWKVMASQDYSQYEGKQKIDERSFLELQDLVSIFGLLIIGSGLSAIVLFAEIFYHDCLHNLNTNRRNVWKSIKHMSKYKRQIENPKVRSILVRQRQQDQ</sequence>
<evidence type="ECO:0000256" key="4">
    <source>
        <dbReference type="ARBA" id="ARBA00022989"/>
    </source>
</evidence>
<reference evidence="9" key="2">
    <citation type="submission" date="2022-10" db="EMBL/GenBank/DDBJ databases">
        <authorList>
            <consortium name="ENA_rothamsted_submissions"/>
            <consortium name="culmorum"/>
            <person name="King R."/>
        </authorList>
    </citation>
    <scope>NUCLEOTIDE SEQUENCE</scope>
</reference>
<keyword evidence="2" id="KW-1003">Cell membrane</keyword>
<evidence type="ECO:0000256" key="3">
    <source>
        <dbReference type="ARBA" id="ARBA00022692"/>
    </source>
</evidence>
<accession>A0A9N9S0W0</accession>
<keyword evidence="7" id="KW-0325">Glycoprotein</keyword>
<evidence type="ECO:0000256" key="2">
    <source>
        <dbReference type="ARBA" id="ARBA00022475"/>
    </source>
</evidence>
<evidence type="ECO:0000256" key="8">
    <source>
        <dbReference type="SAM" id="Phobius"/>
    </source>
</evidence>
<dbReference type="OrthoDB" id="6353409at2759"/>
<evidence type="ECO:0000313" key="9">
    <source>
        <dbReference type="EMBL" id="CAG9806800.1"/>
    </source>
</evidence>
<keyword evidence="3 8" id="KW-0812">Transmembrane</keyword>
<evidence type="ECO:0008006" key="11">
    <source>
        <dbReference type="Google" id="ProtNLM"/>
    </source>
</evidence>
<evidence type="ECO:0000256" key="7">
    <source>
        <dbReference type="ARBA" id="ARBA00023180"/>
    </source>
</evidence>
<evidence type="ECO:0000256" key="5">
    <source>
        <dbReference type="ARBA" id="ARBA00023136"/>
    </source>
</evidence>
<keyword evidence="4 8" id="KW-1133">Transmembrane helix</keyword>
<comment type="subcellular location">
    <subcellularLocation>
        <location evidence="1">Cell membrane</location>
        <topology evidence="1">Multi-pass membrane protein</topology>
    </subcellularLocation>
</comment>
<gene>
    <name evidence="9" type="ORF">CHIRRI_LOCUS9654</name>
</gene>
<feature type="transmembrane region" description="Helical" evidence="8">
    <location>
        <begin position="238"/>
        <end position="256"/>
    </location>
</feature>
<feature type="transmembrane region" description="Helical" evidence="8">
    <location>
        <begin position="426"/>
        <end position="450"/>
    </location>
</feature>
<protein>
    <recommendedName>
        <fullName evidence="11">Ionotropic receptor</fullName>
    </recommendedName>
</protein>
<evidence type="ECO:0000256" key="1">
    <source>
        <dbReference type="ARBA" id="ARBA00004651"/>
    </source>
</evidence>
<dbReference type="InterPro" id="IPR052192">
    <property type="entry name" value="Insect_Ionotropic_Sensory_Rcpt"/>
</dbReference>
<keyword evidence="6" id="KW-0675">Receptor</keyword>
<proteinExistence type="predicted"/>
<dbReference type="PANTHER" id="PTHR42643">
    <property type="entry name" value="IONOTROPIC RECEPTOR 20A-RELATED"/>
    <property type="match status" value="1"/>
</dbReference>
<name>A0A9N9S0W0_9DIPT</name>
<feature type="transmembrane region" description="Helical" evidence="8">
    <location>
        <begin position="184"/>
        <end position="203"/>
    </location>
</feature>
<keyword evidence="10" id="KW-1185">Reference proteome</keyword>
<keyword evidence="5 8" id="KW-0472">Membrane</keyword>